<dbReference type="AlphaFoldDB" id="A0A133UB29"/>
<dbReference type="Proteomes" id="UP000070163">
    <property type="component" value="Unassembled WGS sequence"/>
</dbReference>
<dbReference type="EMBL" id="LHXJ01000010">
    <property type="protein sequence ID" value="KXA91380.1"/>
    <property type="molecule type" value="Genomic_DNA"/>
</dbReference>
<accession>A0A133UB29</accession>
<evidence type="ECO:0000313" key="1">
    <source>
        <dbReference type="EMBL" id="KXA91380.1"/>
    </source>
</evidence>
<protein>
    <submittedName>
        <fullName evidence="1">Uncharacterized protein</fullName>
    </submittedName>
</protein>
<sequence length="62" mass="6967">MTEIKDMEDAVELLEKWNEIFTRALNLEGIESLKGKEDGVTVVFENGLELSVADGKAELLRE</sequence>
<reference evidence="1 2" key="1">
    <citation type="journal article" date="2016" name="Sci. Rep.">
        <title>Metabolic traits of an uncultured archaeal lineage -MSBL1- from brine pools of the Red Sea.</title>
        <authorList>
            <person name="Mwirichia R."/>
            <person name="Alam I."/>
            <person name="Rashid M."/>
            <person name="Vinu M."/>
            <person name="Ba-Alawi W."/>
            <person name="Anthony Kamau A."/>
            <person name="Kamanda Ngugi D."/>
            <person name="Goker M."/>
            <person name="Klenk H.P."/>
            <person name="Bajic V."/>
            <person name="Stingl U."/>
        </authorList>
    </citation>
    <scope>NUCLEOTIDE SEQUENCE [LARGE SCALE GENOMIC DNA]</scope>
    <source>
        <strain evidence="1">SCGC-AAA259A05</strain>
    </source>
</reference>
<keyword evidence="2" id="KW-1185">Reference proteome</keyword>
<name>A0A133UB29_9EURY</name>
<evidence type="ECO:0000313" key="2">
    <source>
        <dbReference type="Proteomes" id="UP000070163"/>
    </source>
</evidence>
<proteinExistence type="predicted"/>
<organism evidence="1 2">
    <name type="scientific">candidate division MSBL1 archaeon SCGC-AAA259A05</name>
    <dbReference type="NCBI Taxonomy" id="1698259"/>
    <lineage>
        <taxon>Archaea</taxon>
        <taxon>Methanobacteriati</taxon>
        <taxon>Methanobacteriota</taxon>
        <taxon>candidate division MSBL1</taxon>
    </lineage>
</organism>
<gene>
    <name evidence="1" type="ORF">AKJ57_01380</name>
</gene>
<comment type="caution">
    <text evidence="1">The sequence shown here is derived from an EMBL/GenBank/DDBJ whole genome shotgun (WGS) entry which is preliminary data.</text>
</comment>